<evidence type="ECO:0000313" key="9">
    <source>
        <dbReference type="Proteomes" id="UP000605970"/>
    </source>
</evidence>
<evidence type="ECO:0000256" key="4">
    <source>
        <dbReference type="ARBA" id="ARBA00022807"/>
    </source>
</evidence>
<dbReference type="PROSITE" id="PS00139">
    <property type="entry name" value="THIOL_PROTEASE_CYS"/>
    <property type="match status" value="1"/>
</dbReference>
<keyword evidence="9" id="KW-1185">Reference proteome</keyword>
<dbReference type="Gene3D" id="3.90.70.10">
    <property type="entry name" value="Cysteine proteinases"/>
    <property type="match status" value="1"/>
</dbReference>
<evidence type="ECO:0000256" key="1">
    <source>
        <dbReference type="ARBA" id="ARBA00008455"/>
    </source>
</evidence>
<dbReference type="Proteomes" id="UP000605970">
    <property type="component" value="Unassembled WGS sequence"/>
</dbReference>
<dbReference type="InterPro" id="IPR000169">
    <property type="entry name" value="Pept_cys_AS"/>
</dbReference>
<keyword evidence="4" id="KW-0788">Thiol protease</keyword>
<feature type="region of interest" description="Disordered" evidence="5">
    <location>
        <begin position="122"/>
        <end position="143"/>
    </location>
</feature>
<dbReference type="GO" id="GO:0008234">
    <property type="term" value="F:cysteine-type peptidase activity"/>
    <property type="evidence" value="ECO:0007669"/>
    <property type="project" value="UniProtKB-KW"/>
</dbReference>
<proteinExistence type="inferred from homology"/>
<sequence>MNILISLLLIYISSLISCQDYPDPLKEKLKDLLSEEEIEQVRELSSKIKDDYGCDLSLDYLKDKAEEINDYKNDTRGIKEVGINLFYLLPREFQDKLAGGKINPNDTDKEYSEGYFYPEEPTTTTIKYNDGYPDEEDEDEEESQYLDRKKRATCTFKNVVSSREKWPSCAQVINHVHDQGQCGSCWAFATSQTVADRRCIARAKRNIQTPDVPENIFSACDVLACSGAGTCVEGYPAKAWEWIYRTGLCTGTGFDQGCKPYTRDAYNRGIQPRCYSSCSTNWNTPYNRDKLRVNNYRWMSGNTINIQNIMNEIAANGPVVAIFQIYSDFYAHKGGVYFRSWNAQPRENHVIEIIGYGTQVCNGVETPYWLCKNSWGYNFGENGFFKIRRGTNENGIDRNQMSYCTIS</sequence>
<name>A0A8S9ZKU3_9BILA</name>
<feature type="signal peptide" evidence="6">
    <location>
        <begin position="1"/>
        <end position="18"/>
    </location>
</feature>
<gene>
    <name evidence="8" type="ORF">Mgra_00006606</name>
</gene>
<dbReference type="SMART" id="SM00645">
    <property type="entry name" value="Pept_C1"/>
    <property type="match status" value="1"/>
</dbReference>
<keyword evidence="3" id="KW-0378">Hydrolase</keyword>
<accession>A0A8S9ZKU3</accession>
<dbReference type="Pfam" id="PF00112">
    <property type="entry name" value="Peptidase_C1"/>
    <property type="match status" value="1"/>
</dbReference>
<evidence type="ECO:0000256" key="6">
    <source>
        <dbReference type="SAM" id="SignalP"/>
    </source>
</evidence>
<dbReference type="InterPro" id="IPR013128">
    <property type="entry name" value="Peptidase_C1A"/>
</dbReference>
<dbReference type="OrthoDB" id="10058785at2759"/>
<organism evidence="8 9">
    <name type="scientific">Meloidogyne graminicola</name>
    <dbReference type="NCBI Taxonomy" id="189291"/>
    <lineage>
        <taxon>Eukaryota</taxon>
        <taxon>Metazoa</taxon>
        <taxon>Ecdysozoa</taxon>
        <taxon>Nematoda</taxon>
        <taxon>Chromadorea</taxon>
        <taxon>Rhabditida</taxon>
        <taxon>Tylenchina</taxon>
        <taxon>Tylenchomorpha</taxon>
        <taxon>Tylenchoidea</taxon>
        <taxon>Meloidogynidae</taxon>
        <taxon>Meloidogyninae</taxon>
        <taxon>Meloidogyne</taxon>
    </lineage>
</organism>
<dbReference type="SUPFAM" id="SSF54001">
    <property type="entry name" value="Cysteine proteinases"/>
    <property type="match status" value="1"/>
</dbReference>
<evidence type="ECO:0000259" key="7">
    <source>
        <dbReference type="SMART" id="SM00645"/>
    </source>
</evidence>
<dbReference type="PROSITE" id="PS00640">
    <property type="entry name" value="THIOL_PROTEASE_ASN"/>
    <property type="match status" value="1"/>
</dbReference>
<keyword evidence="2" id="KW-0645">Protease</keyword>
<dbReference type="PRINTS" id="PR00705">
    <property type="entry name" value="PAPAIN"/>
</dbReference>
<evidence type="ECO:0000256" key="3">
    <source>
        <dbReference type="ARBA" id="ARBA00022801"/>
    </source>
</evidence>
<dbReference type="PANTHER" id="PTHR12411">
    <property type="entry name" value="CYSTEINE PROTEASE FAMILY C1-RELATED"/>
    <property type="match status" value="1"/>
</dbReference>
<dbReference type="EMBL" id="JABEBT010000066">
    <property type="protein sequence ID" value="KAF7633978.1"/>
    <property type="molecule type" value="Genomic_DNA"/>
</dbReference>
<dbReference type="InterPro" id="IPR000668">
    <property type="entry name" value="Peptidase_C1A_C"/>
</dbReference>
<evidence type="ECO:0000313" key="8">
    <source>
        <dbReference type="EMBL" id="KAF7633978.1"/>
    </source>
</evidence>
<keyword evidence="6" id="KW-0732">Signal</keyword>
<dbReference type="InterPro" id="IPR038765">
    <property type="entry name" value="Papain-like_cys_pep_sf"/>
</dbReference>
<feature type="domain" description="Peptidase C1A papain C-terminal" evidence="7">
    <location>
        <begin position="156"/>
        <end position="405"/>
    </location>
</feature>
<dbReference type="InterPro" id="IPR025661">
    <property type="entry name" value="Pept_asp_AS"/>
</dbReference>
<feature type="compositionally biased region" description="Acidic residues" evidence="5">
    <location>
        <begin position="132"/>
        <end position="143"/>
    </location>
</feature>
<dbReference type="AlphaFoldDB" id="A0A8S9ZKU3"/>
<dbReference type="GO" id="GO:0006508">
    <property type="term" value="P:proteolysis"/>
    <property type="evidence" value="ECO:0007669"/>
    <property type="project" value="UniProtKB-KW"/>
</dbReference>
<feature type="chain" id="PRO_5035744756" evidence="6">
    <location>
        <begin position="19"/>
        <end position="407"/>
    </location>
</feature>
<comment type="caution">
    <text evidence="8">The sequence shown here is derived from an EMBL/GenBank/DDBJ whole genome shotgun (WGS) entry which is preliminary data.</text>
</comment>
<evidence type="ECO:0000256" key="2">
    <source>
        <dbReference type="ARBA" id="ARBA00022670"/>
    </source>
</evidence>
<evidence type="ECO:0000256" key="5">
    <source>
        <dbReference type="SAM" id="MobiDB-lite"/>
    </source>
</evidence>
<protein>
    <submittedName>
        <fullName evidence="8">Pept_C1 domain-containing protein</fullName>
    </submittedName>
</protein>
<reference evidence="8" key="1">
    <citation type="journal article" date="2020" name="Ecol. Evol.">
        <title>Genome structure and content of the rice root-knot nematode (Meloidogyne graminicola).</title>
        <authorList>
            <person name="Phan N.T."/>
            <person name="Danchin E.G.J."/>
            <person name="Klopp C."/>
            <person name="Perfus-Barbeoch L."/>
            <person name="Kozlowski D.K."/>
            <person name="Koutsovoulos G.D."/>
            <person name="Lopez-Roques C."/>
            <person name="Bouchez O."/>
            <person name="Zahm M."/>
            <person name="Besnard G."/>
            <person name="Bellafiore S."/>
        </authorList>
    </citation>
    <scope>NUCLEOTIDE SEQUENCE</scope>
    <source>
        <strain evidence="8">VN-18</strain>
    </source>
</reference>
<comment type="similarity">
    <text evidence="1">Belongs to the peptidase C1 family.</text>
</comment>